<comment type="catalytic activity">
    <reaction evidence="9">
        <text>(S)-dihydroorotate + A = orotate + AH2</text>
        <dbReference type="Rhea" id="RHEA:18073"/>
        <dbReference type="ChEBI" id="CHEBI:13193"/>
        <dbReference type="ChEBI" id="CHEBI:17499"/>
        <dbReference type="ChEBI" id="CHEBI:30839"/>
        <dbReference type="ChEBI" id="CHEBI:30864"/>
    </reaction>
</comment>
<evidence type="ECO:0000256" key="3">
    <source>
        <dbReference type="ARBA" id="ARBA00008008"/>
    </source>
</evidence>
<dbReference type="SUPFAM" id="SSF51395">
    <property type="entry name" value="FMN-linked oxidoreductases"/>
    <property type="match status" value="1"/>
</dbReference>
<evidence type="ECO:0000313" key="11">
    <source>
        <dbReference type="EMBL" id="WCO65155.1"/>
    </source>
</evidence>
<dbReference type="InterPro" id="IPR024920">
    <property type="entry name" value="Dihydroorotate_DH_1"/>
</dbReference>
<comment type="function">
    <text evidence="9">Catalyzes the conversion of dihydroorotate to orotate.</text>
</comment>
<comment type="caution">
    <text evidence="9">Lacks conserved residue(s) required for the propagation of feature annotation.</text>
</comment>
<name>A0AAF0BTQ8_9ACTN</name>
<protein>
    <recommendedName>
        <fullName evidence="9">Dihydroorotate dehydrogenase</fullName>
        <shortName evidence="9">DHOD</shortName>
        <shortName evidence="9">DHODase</shortName>
        <shortName evidence="9">DHOdehase</shortName>
        <ecNumber evidence="9">1.3.-.-</ecNumber>
    </recommendedName>
</protein>
<reference evidence="11" key="1">
    <citation type="submission" date="2023-01" db="EMBL/GenBank/DDBJ databases">
        <title>The diversity of Class Acidimicrobiia in South China Sea sediment environments and the proposal of Iamia marina sp. nov., a novel species of the genus Iamia.</title>
        <authorList>
            <person name="He Y."/>
            <person name="Tian X."/>
        </authorList>
    </citation>
    <scope>NUCLEOTIDE SEQUENCE</scope>
    <source>
        <strain evidence="11">DSM 19957</strain>
    </source>
</reference>
<dbReference type="EMBL" id="CP116942">
    <property type="protein sequence ID" value="WCO65155.1"/>
    <property type="molecule type" value="Genomic_DNA"/>
</dbReference>
<accession>A0AAF0BTQ8</accession>
<evidence type="ECO:0000256" key="1">
    <source>
        <dbReference type="ARBA" id="ARBA00004496"/>
    </source>
</evidence>
<evidence type="ECO:0000256" key="5">
    <source>
        <dbReference type="ARBA" id="ARBA00022630"/>
    </source>
</evidence>
<dbReference type="KEGG" id="ima:PO878_11665"/>
<comment type="similarity">
    <text evidence="3 9">Belongs to the dihydroorotate dehydrogenase family. Type 1 subfamily.</text>
</comment>
<keyword evidence="5 9" id="KW-0285">Flavoprotein</keyword>
<dbReference type="PROSITE" id="PS00912">
    <property type="entry name" value="DHODEHASE_2"/>
    <property type="match status" value="1"/>
</dbReference>
<dbReference type="Pfam" id="PF01180">
    <property type="entry name" value="DHO_dh"/>
    <property type="match status" value="1"/>
</dbReference>
<dbReference type="GO" id="GO:0006207">
    <property type="term" value="P:'de novo' pyrimidine nucleobase biosynthetic process"/>
    <property type="evidence" value="ECO:0007669"/>
    <property type="project" value="InterPro"/>
</dbReference>
<dbReference type="Proteomes" id="UP001216390">
    <property type="component" value="Chromosome"/>
</dbReference>
<organism evidence="11 12">
    <name type="scientific">Iamia majanohamensis</name>
    <dbReference type="NCBI Taxonomy" id="467976"/>
    <lineage>
        <taxon>Bacteria</taxon>
        <taxon>Bacillati</taxon>
        <taxon>Actinomycetota</taxon>
        <taxon>Acidimicrobiia</taxon>
        <taxon>Acidimicrobiales</taxon>
        <taxon>Iamiaceae</taxon>
        <taxon>Iamia</taxon>
    </lineage>
</organism>
<feature type="binding site" evidence="9">
    <location>
        <begin position="261"/>
        <end position="262"/>
    </location>
    <ligand>
        <name>FMN</name>
        <dbReference type="ChEBI" id="CHEBI:58210"/>
    </ligand>
</feature>
<sequence>MLRGRGRRRRERDLPPCAMDVEVGSVRLPSPVMTASGTAGHGAELAAYQDLSALGAVVVKSLSADPWPGNPAPRVHAAAAGMLNSVGLQGPGVAAWRADDLPALAAAGARVVASIWGRSVDDYRRAAEALAGVGDEVVAVEVNLSCPNTEAGRDLFAHDPDATAEVLAATVACGRPRWAKLSPNTPRVVEVAGAAADAGAEAVTLVNTVMGLAIDPETRTYRLGAGERGGGLSGAAIHPVAVRVVHDVHRAHPGLPIVGVGGVADAATAVELLLAGASAVQVGTATFADPRAPSRVQRDLEHWCRRRGIPAVAELTGGLR</sequence>
<feature type="binding site" evidence="9">
    <location>
        <position position="143"/>
    </location>
    <ligand>
        <name>substrate</name>
    </ligand>
</feature>
<dbReference type="PIRSF" id="PIRSF000164">
    <property type="entry name" value="DHO_oxidase"/>
    <property type="match status" value="1"/>
</dbReference>
<feature type="binding site" evidence="9">
    <location>
        <begin position="207"/>
        <end position="208"/>
    </location>
    <ligand>
        <name>substrate</name>
    </ligand>
</feature>
<dbReference type="HAMAP" id="MF_00224">
    <property type="entry name" value="DHO_dh_type1"/>
    <property type="match status" value="1"/>
</dbReference>
<feature type="binding site" evidence="9">
    <location>
        <position position="143"/>
    </location>
    <ligand>
        <name>FMN</name>
        <dbReference type="ChEBI" id="CHEBI:58210"/>
    </ligand>
</feature>
<dbReference type="GO" id="GO:0004152">
    <property type="term" value="F:dihydroorotate dehydrogenase activity"/>
    <property type="evidence" value="ECO:0007669"/>
    <property type="project" value="UniProtKB-UniRule"/>
</dbReference>
<feature type="binding site" evidence="9">
    <location>
        <begin position="84"/>
        <end position="88"/>
    </location>
    <ligand>
        <name>substrate</name>
    </ligand>
</feature>
<dbReference type="InterPro" id="IPR012135">
    <property type="entry name" value="Dihydroorotate_DH_1_2"/>
</dbReference>
<feature type="binding site" evidence="9">
    <location>
        <position position="180"/>
    </location>
    <ligand>
        <name>FMN</name>
        <dbReference type="ChEBI" id="CHEBI:58210"/>
    </ligand>
</feature>
<evidence type="ECO:0000256" key="9">
    <source>
        <dbReference type="HAMAP-Rule" id="MF_00224"/>
    </source>
</evidence>
<feature type="active site" description="Nucleophile" evidence="9">
    <location>
        <position position="146"/>
    </location>
</feature>
<gene>
    <name evidence="9" type="primary">pyrD</name>
    <name evidence="11" type="ORF">PO878_11665</name>
</gene>
<comment type="subcellular location">
    <subcellularLocation>
        <location evidence="1 9">Cytoplasm</location>
    </subcellularLocation>
</comment>
<dbReference type="GO" id="GO:0044205">
    <property type="term" value="P:'de novo' UMP biosynthetic process"/>
    <property type="evidence" value="ECO:0007669"/>
    <property type="project" value="UniProtKB-UniRule"/>
</dbReference>
<dbReference type="PANTHER" id="PTHR48109:SF1">
    <property type="entry name" value="DIHYDROOROTATE DEHYDROGENASE (FUMARATE)"/>
    <property type="match status" value="1"/>
</dbReference>
<dbReference type="NCBIfam" id="NF005574">
    <property type="entry name" value="PRK07259.1"/>
    <property type="match status" value="1"/>
</dbReference>
<dbReference type="AlphaFoldDB" id="A0AAF0BTQ8"/>
<dbReference type="InterPro" id="IPR005720">
    <property type="entry name" value="Dihydroorotate_DH_cat"/>
</dbReference>
<feature type="binding site" evidence="9">
    <location>
        <begin position="283"/>
        <end position="284"/>
    </location>
    <ligand>
        <name>FMN</name>
        <dbReference type="ChEBI" id="CHEBI:58210"/>
    </ligand>
</feature>
<dbReference type="Gene3D" id="3.20.20.70">
    <property type="entry name" value="Aldolase class I"/>
    <property type="match status" value="1"/>
</dbReference>
<evidence type="ECO:0000256" key="6">
    <source>
        <dbReference type="ARBA" id="ARBA00022643"/>
    </source>
</evidence>
<feature type="binding site" evidence="9">
    <location>
        <position position="36"/>
    </location>
    <ligand>
        <name>FMN</name>
        <dbReference type="ChEBI" id="CHEBI:58210"/>
    </ligand>
</feature>
<dbReference type="GO" id="GO:0005737">
    <property type="term" value="C:cytoplasm"/>
    <property type="evidence" value="ECO:0007669"/>
    <property type="project" value="UniProtKB-SubCell"/>
</dbReference>
<evidence type="ECO:0000256" key="2">
    <source>
        <dbReference type="ARBA" id="ARBA00004725"/>
    </source>
</evidence>
<dbReference type="EC" id="1.3.-.-" evidence="9"/>
<keyword evidence="6 9" id="KW-0288">FMN</keyword>
<proteinExistence type="inferred from homology"/>
<evidence type="ECO:0000256" key="4">
    <source>
        <dbReference type="ARBA" id="ARBA00022490"/>
    </source>
</evidence>
<keyword evidence="4 9" id="KW-0963">Cytoplasm</keyword>
<feature type="binding site" evidence="9">
    <location>
        <position position="60"/>
    </location>
    <ligand>
        <name>substrate</name>
    </ligand>
</feature>
<feature type="binding site" evidence="9">
    <location>
        <position position="234"/>
    </location>
    <ligand>
        <name>FMN</name>
        <dbReference type="ChEBI" id="CHEBI:58210"/>
    </ligand>
</feature>
<keyword evidence="7 9" id="KW-0665">Pyrimidine biosynthesis</keyword>
<feature type="binding site" evidence="9">
    <location>
        <position position="206"/>
    </location>
    <ligand>
        <name>FMN</name>
        <dbReference type="ChEBI" id="CHEBI:58210"/>
    </ligand>
</feature>
<evidence type="ECO:0000256" key="8">
    <source>
        <dbReference type="ARBA" id="ARBA00023002"/>
    </source>
</evidence>
<keyword evidence="12" id="KW-1185">Reference proteome</keyword>
<dbReference type="InterPro" id="IPR050074">
    <property type="entry name" value="DHO_dehydrogenase"/>
</dbReference>
<feature type="domain" description="Dihydroorotate dehydrogenase catalytic" evidence="10">
    <location>
        <begin position="20"/>
        <end position="302"/>
    </location>
</feature>
<dbReference type="RefSeq" id="WP_272734680.1">
    <property type="nucleotide sequence ID" value="NZ_CP116942.1"/>
</dbReference>
<feature type="binding site" evidence="9">
    <location>
        <begin position="60"/>
        <end position="61"/>
    </location>
    <ligand>
        <name>FMN</name>
        <dbReference type="ChEBI" id="CHEBI:58210"/>
    </ligand>
</feature>
<comment type="cofactor">
    <cofactor evidence="9">
        <name>FMN</name>
        <dbReference type="ChEBI" id="CHEBI:58210"/>
    </cofactor>
    <text evidence="9">Binds 1 FMN per subunit.</text>
</comment>
<dbReference type="PANTHER" id="PTHR48109">
    <property type="entry name" value="DIHYDROOROTATE DEHYDROGENASE (QUINONE), MITOCHONDRIAL-RELATED"/>
    <property type="match status" value="1"/>
</dbReference>
<evidence type="ECO:0000256" key="7">
    <source>
        <dbReference type="ARBA" id="ARBA00022975"/>
    </source>
</evidence>
<comment type="pathway">
    <text evidence="2 9">Pyrimidine metabolism; UMP biosynthesis via de novo pathway.</text>
</comment>
<dbReference type="InterPro" id="IPR001295">
    <property type="entry name" value="Dihydroorotate_DH_CS"/>
</dbReference>
<evidence type="ECO:0000259" key="10">
    <source>
        <dbReference type="Pfam" id="PF01180"/>
    </source>
</evidence>
<dbReference type="InterPro" id="IPR013785">
    <property type="entry name" value="Aldolase_TIM"/>
</dbReference>
<evidence type="ECO:0000313" key="12">
    <source>
        <dbReference type="Proteomes" id="UP001216390"/>
    </source>
</evidence>
<keyword evidence="8 9" id="KW-0560">Oxidoreductase</keyword>